<evidence type="ECO:0000256" key="1">
    <source>
        <dbReference type="SAM" id="SignalP"/>
    </source>
</evidence>
<dbReference type="OrthoDB" id="4186099at2759"/>
<reference evidence="2" key="1">
    <citation type="journal article" date="2020" name="Stud. Mycol.">
        <title>101 Dothideomycetes genomes: a test case for predicting lifestyles and emergence of pathogens.</title>
        <authorList>
            <person name="Haridas S."/>
            <person name="Albert R."/>
            <person name="Binder M."/>
            <person name="Bloem J."/>
            <person name="Labutti K."/>
            <person name="Salamov A."/>
            <person name="Andreopoulos B."/>
            <person name="Baker S."/>
            <person name="Barry K."/>
            <person name="Bills G."/>
            <person name="Bluhm B."/>
            <person name="Cannon C."/>
            <person name="Castanera R."/>
            <person name="Culley D."/>
            <person name="Daum C."/>
            <person name="Ezra D."/>
            <person name="Gonzalez J."/>
            <person name="Henrissat B."/>
            <person name="Kuo A."/>
            <person name="Liang C."/>
            <person name="Lipzen A."/>
            <person name="Lutzoni F."/>
            <person name="Magnuson J."/>
            <person name="Mondo S."/>
            <person name="Nolan M."/>
            <person name="Ohm R."/>
            <person name="Pangilinan J."/>
            <person name="Park H.-J."/>
            <person name="Ramirez L."/>
            <person name="Alfaro M."/>
            <person name="Sun H."/>
            <person name="Tritt A."/>
            <person name="Yoshinaga Y."/>
            <person name="Zwiers L.-H."/>
            <person name="Turgeon B."/>
            <person name="Goodwin S."/>
            <person name="Spatafora J."/>
            <person name="Crous P."/>
            <person name="Grigoriev I."/>
        </authorList>
    </citation>
    <scope>NUCLEOTIDE SEQUENCE</scope>
    <source>
        <strain evidence="2">CBS 123094</strain>
    </source>
</reference>
<organism evidence="2 3">
    <name type="scientific">Amniculicola lignicola CBS 123094</name>
    <dbReference type="NCBI Taxonomy" id="1392246"/>
    <lineage>
        <taxon>Eukaryota</taxon>
        <taxon>Fungi</taxon>
        <taxon>Dikarya</taxon>
        <taxon>Ascomycota</taxon>
        <taxon>Pezizomycotina</taxon>
        <taxon>Dothideomycetes</taxon>
        <taxon>Pleosporomycetidae</taxon>
        <taxon>Pleosporales</taxon>
        <taxon>Amniculicolaceae</taxon>
        <taxon>Amniculicola</taxon>
    </lineage>
</organism>
<protein>
    <recommendedName>
        <fullName evidence="4">SRCR domain-containing protein</fullName>
    </recommendedName>
</protein>
<evidence type="ECO:0008006" key="4">
    <source>
        <dbReference type="Google" id="ProtNLM"/>
    </source>
</evidence>
<feature type="chain" id="PRO_5025549047" description="SRCR domain-containing protein" evidence="1">
    <location>
        <begin position="21"/>
        <end position="156"/>
    </location>
</feature>
<evidence type="ECO:0000313" key="2">
    <source>
        <dbReference type="EMBL" id="KAF1994659.1"/>
    </source>
</evidence>
<sequence length="156" mass="16734">MHLLPLATVLLTGITSLALANPVAAPIPAPNANASPLPLADNPTIPIEGYECGIAGHMVCGWQLINNKHWSYDTLRRQLCEGTGNCNMESGDVWNSLWQCLGKWKVSPVRVCGGEGSCVIDRFNWEYTCKGGSCQRWRGGKMGDDGRGGGGGYTLL</sequence>
<keyword evidence="1" id="KW-0732">Signal</keyword>
<feature type="signal peptide" evidence="1">
    <location>
        <begin position="1"/>
        <end position="20"/>
    </location>
</feature>
<dbReference type="AlphaFoldDB" id="A0A6A5W177"/>
<keyword evidence="3" id="KW-1185">Reference proteome</keyword>
<dbReference type="EMBL" id="ML977654">
    <property type="protein sequence ID" value="KAF1994659.1"/>
    <property type="molecule type" value="Genomic_DNA"/>
</dbReference>
<evidence type="ECO:0000313" key="3">
    <source>
        <dbReference type="Proteomes" id="UP000799779"/>
    </source>
</evidence>
<proteinExistence type="predicted"/>
<gene>
    <name evidence="2" type="ORF">P154DRAFT_526922</name>
</gene>
<accession>A0A6A5W177</accession>
<dbReference type="Proteomes" id="UP000799779">
    <property type="component" value="Unassembled WGS sequence"/>
</dbReference>
<name>A0A6A5W177_9PLEO</name>